<evidence type="ECO:0000313" key="2">
    <source>
        <dbReference type="EMBL" id="GAA2060780.1"/>
    </source>
</evidence>
<proteinExistence type="predicted"/>
<dbReference type="EMBL" id="BAAANQ010000010">
    <property type="protein sequence ID" value="GAA2060780.1"/>
    <property type="molecule type" value="Genomic_DNA"/>
</dbReference>
<gene>
    <name evidence="2" type="ORF">GCM10009757_43480</name>
</gene>
<feature type="region of interest" description="Disordered" evidence="1">
    <location>
        <begin position="78"/>
        <end position="103"/>
    </location>
</feature>
<keyword evidence="3" id="KW-1185">Reference proteome</keyword>
<dbReference type="Proteomes" id="UP001403094">
    <property type="component" value="Unassembled WGS sequence"/>
</dbReference>
<evidence type="ECO:0000256" key="1">
    <source>
        <dbReference type="SAM" id="MobiDB-lite"/>
    </source>
</evidence>
<sequence length="103" mass="10572">MKATRDPASRAVTAVTAPAAGSRRLRWRPGGAEDTALVLPRIGVGAWERLGSAPIRIVEAYRRPVKKPDAGRAVAGYAPGAAAGAGNGGSSARRWRRAPSGTG</sequence>
<accession>A0ABP5H1K2</accession>
<comment type="caution">
    <text evidence="2">The sequence shown here is derived from an EMBL/GenBank/DDBJ whole genome shotgun (WGS) entry which is preliminary data.</text>
</comment>
<reference evidence="3" key="1">
    <citation type="journal article" date="2019" name="Int. J. Syst. Evol. Microbiol.">
        <title>The Global Catalogue of Microorganisms (GCM) 10K type strain sequencing project: providing services to taxonomists for standard genome sequencing and annotation.</title>
        <authorList>
            <consortium name="The Broad Institute Genomics Platform"/>
            <consortium name="The Broad Institute Genome Sequencing Center for Infectious Disease"/>
            <person name="Wu L."/>
            <person name="Ma J."/>
        </authorList>
    </citation>
    <scope>NUCLEOTIDE SEQUENCE [LARGE SCALE GENOMIC DNA]</scope>
    <source>
        <strain evidence="3">JCM 14549</strain>
    </source>
</reference>
<organism evidence="2 3">
    <name type="scientific">Streptomyces cheonanensis</name>
    <dbReference type="NCBI Taxonomy" id="312720"/>
    <lineage>
        <taxon>Bacteria</taxon>
        <taxon>Bacillati</taxon>
        <taxon>Actinomycetota</taxon>
        <taxon>Actinomycetes</taxon>
        <taxon>Kitasatosporales</taxon>
        <taxon>Streptomycetaceae</taxon>
        <taxon>Streptomyces</taxon>
    </lineage>
</organism>
<evidence type="ECO:0000313" key="3">
    <source>
        <dbReference type="Proteomes" id="UP001403094"/>
    </source>
</evidence>
<name>A0ABP5H1K2_9ACTN</name>
<protein>
    <submittedName>
        <fullName evidence="2">Uncharacterized protein</fullName>
    </submittedName>
</protein>